<dbReference type="NCBIfam" id="NF047646">
    <property type="entry name" value="REP_Tyr_transpos"/>
    <property type="match status" value="1"/>
</dbReference>
<evidence type="ECO:0000313" key="3">
    <source>
        <dbReference type="Proteomes" id="UP000346198"/>
    </source>
</evidence>
<dbReference type="GO" id="GO:0006313">
    <property type="term" value="P:DNA transposition"/>
    <property type="evidence" value="ECO:0007669"/>
    <property type="project" value="InterPro"/>
</dbReference>
<protein>
    <submittedName>
        <fullName evidence="2">REP-associated tyrosine transposase</fullName>
    </submittedName>
</protein>
<dbReference type="PANTHER" id="PTHR36966:SF1">
    <property type="entry name" value="REP-ASSOCIATED TYROSINE TRANSPOSASE"/>
    <property type="match status" value="1"/>
</dbReference>
<dbReference type="InterPro" id="IPR036515">
    <property type="entry name" value="Transposase_17_sf"/>
</dbReference>
<dbReference type="Proteomes" id="UP000346198">
    <property type="component" value="Unassembled WGS sequence"/>
</dbReference>
<organism evidence="2 3">
    <name type="scientific">Pontiella sulfatireligans</name>
    <dbReference type="NCBI Taxonomy" id="2750658"/>
    <lineage>
        <taxon>Bacteria</taxon>
        <taxon>Pseudomonadati</taxon>
        <taxon>Kiritimatiellota</taxon>
        <taxon>Kiritimatiellia</taxon>
        <taxon>Kiritimatiellales</taxon>
        <taxon>Pontiellaceae</taxon>
        <taxon>Pontiella</taxon>
    </lineage>
</organism>
<evidence type="ECO:0000313" key="2">
    <source>
        <dbReference type="EMBL" id="VGO22252.1"/>
    </source>
</evidence>
<sequence length="152" mass="17784">MSERPNKPHRLDQIFQSYDAPVYFVTFCTANRKPILANDYVHAAFRHYAEKAEPRGIAMGRYVIMPNHIHCFVRMAPEHTLGTTVRMMKRALSAAIDAPMPHWQPGFFDHLLRHSESYSEKWEYAYQNPVQAGLVERAEDWKFQGEVVCIRF</sequence>
<dbReference type="SUPFAM" id="SSF143422">
    <property type="entry name" value="Transposase IS200-like"/>
    <property type="match status" value="1"/>
</dbReference>
<dbReference type="SMART" id="SM01321">
    <property type="entry name" value="Y1_Tnp"/>
    <property type="match status" value="1"/>
</dbReference>
<dbReference type="InterPro" id="IPR002686">
    <property type="entry name" value="Transposase_17"/>
</dbReference>
<dbReference type="EMBL" id="CAAHFH010000002">
    <property type="protein sequence ID" value="VGO22252.1"/>
    <property type="molecule type" value="Genomic_DNA"/>
</dbReference>
<dbReference type="RefSeq" id="WP_136063646.1">
    <property type="nucleotide sequence ID" value="NZ_CAAHFH010000002.1"/>
</dbReference>
<evidence type="ECO:0000259" key="1">
    <source>
        <dbReference type="SMART" id="SM01321"/>
    </source>
</evidence>
<name>A0A6C2UPN5_9BACT</name>
<feature type="domain" description="Transposase IS200-like" evidence="1">
    <location>
        <begin position="18"/>
        <end position="128"/>
    </location>
</feature>
<dbReference type="Pfam" id="PF01797">
    <property type="entry name" value="Y1_Tnp"/>
    <property type="match status" value="1"/>
</dbReference>
<dbReference type="AlphaFoldDB" id="A0A6C2UPN5"/>
<dbReference type="Gene3D" id="3.30.70.1290">
    <property type="entry name" value="Transposase IS200-like"/>
    <property type="match status" value="1"/>
</dbReference>
<dbReference type="PANTHER" id="PTHR36966">
    <property type="entry name" value="REP-ASSOCIATED TYROSINE TRANSPOSASE"/>
    <property type="match status" value="1"/>
</dbReference>
<accession>A0A6C2UPN5</accession>
<dbReference type="GO" id="GO:0004803">
    <property type="term" value="F:transposase activity"/>
    <property type="evidence" value="ECO:0007669"/>
    <property type="project" value="InterPro"/>
</dbReference>
<reference evidence="2 3" key="1">
    <citation type="submission" date="2019-04" db="EMBL/GenBank/DDBJ databases">
        <authorList>
            <person name="Van Vliet M D."/>
        </authorList>
    </citation>
    <scope>NUCLEOTIDE SEQUENCE [LARGE SCALE GENOMIC DNA]</scope>
    <source>
        <strain evidence="2 3">F21</strain>
    </source>
</reference>
<dbReference type="GO" id="GO:0043565">
    <property type="term" value="F:sequence-specific DNA binding"/>
    <property type="evidence" value="ECO:0007669"/>
    <property type="project" value="TreeGrafter"/>
</dbReference>
<proteinExistence type="predicted"/>
<dbReference type="InterPro" id="IPR052715">
    <property type="entry name" value="RAYT_transposase"/>
</dbReference>
<gene>
    <name evidence="2" type="primary">rayT_4</name>
    <name evidence="2" type="ORF">SCARR_04334</name>
</gene>
<keyword evidence="3" id="KW-1185">Reference proteome</keyword>